<keyword evidence="2" id="KW-0812">Transmembrane</keyword>
<name>A0A1H9T4K7_9BACI</name>
<feature type="transmembrane region" description="Helical" evidence="2">
    <location>
        <begin position="7"/>
        <end position="38"/>
    </location>
</feature>
<keyword evidence="4" id="KW-1185">Reference proteome</keyword>
<dbReference type="OrthoDB" id="2971941at2"/>
<dbReference type="Proteomes" id="UP000198571">
    <property type="component" value="Unassembled WGS sequence"/>
</dbReference>
<gene>
    <name evidence="3" type="ORF">SAMN05518684_105116</name>
</gene>
<feature type="transmembrane region" description="Helical" evidence="2">
    <location>
        <begin position="50"/>
        <end position="83"/>
    </location>
</feature>
<feature type="region of interest" description="Disordered" evidence="1">
    <location>
        <begin position="88"/>
        <end position="116"/>
    </location>
</feature>
<organism evidence="3 4">
    <name type="scientific">Salipaludibacillus aurantiacus</name>
    <dbReference type="NCBI Taxonomy" id="1601833"/>
    <lineage>
        <taxon>Bacteria</taxon>
        <taxon>Bacillati</taxon>
        <taxon>Bacillota</taxon>
        <taxon>Bacilli</taxon>
        <taxon>Bacillales</taxon>
        <taxon>Bacillaceae</taxon>
    </lineage>
</organism>
<evidence type="ECO:0000256" key="1">
    <source>
        <dbReference type="SAM" id="MobiDB-lite"/>
    </source>
</evidence>
<accession>A0A1H9T4K7</accession>
<protein>
    <submittedName>
        <fullName evidence="3">Lia operon protein LiaI</fullName>
    </submittedName>
</protein>
<reference evidence="4" key="1">
    <citation type="submission" date="2016-10" db="EMBL/GenBank/DDBJ databases">
        <authorList>
            <person name="Varghese N."/>
            <person name="Submissions S."/>
        </authorList>
    </citation>
    <scope>NUCLEOTIDE SEQUENCE [LARGE SCALE GENOMIC DNA]</scope>
    <source>
        <strain evidence="4">S9</strain>
    </source>
</reference>
<feature type="compositionally biased region" description="Basic and acidic residues" evidence="1">
    <location>
        <begin position="107"/>
        <end position="116"/>
    </location>
</feature>
<dbReference type="EMBL" id="FOGT01000005">
    <property type="protein sequence ID" value="SER92076.1"/>
    <property type="molecule type" value="Genomic_DNA"/>
</dbReference>
<sequence length="116" mass="13139">MNSFLLFLLAVIALIIFLVNLGPLILFGAGVLLLYVIFKQYMKTESTGAKVFWVILGLIVLSMTVSNIYALAGVLALYILYLIFKKDKEKPEKARSSNSNEDPFTNFEREWADLKK</sequence>
<keyword evidence="2" id="KW-1133">Transmembrane helix</keyword>
<evidence type="ECO:0000256" key="2">
    <source>
        <dbReference type="SAM" id="Phobius"/>
    </source>
</evidence>
<dbReference type="RefSeq" id="WP_093049771.1">
    <property type="nucleotide sequence ID" value="NZ_FOGT01000005.1"/>
</dbReference>
<evidence type="ECO:0000313" key="3">
    <source>
        <dbReference type="EMBL" id="SER92076.1"/>
    </source>
</evidence>
<evidence type="ECO:0000313" key="4">
    <source>
        <dbReference type="Proteomes" id="UP000198571"/>
    </source>
</evidence>
<proteinExistence type="predicted"/>
<keyword evidence="2" id="KW-0472">Membrane</keyword>
<dbReference type="AlphaFoldDB" id="A0A1H9T4K7"/>
<dbReference type="STRING" id="1601833.SAMN05518684_105116"/>